<keyword evidence="2" id="KW-0479">Metal-binding</keyword>
<dbReference type="Proteomes" id="UP000503462">
    <property type="component" value="Chromosome 1"/>
</dbReference>
<feature type="domain" description="CENP-V/GFA" evidence="5">
    <location>
        <begin position="167"/>
        <end position="258"/>
    </location>
</feature>
<dbReference type="InterPro" id="IPR011057">
    <property type="entry name" value="Mss4-like_sf"/>
</dbReference>
<dbReference type="InterPro" id="IPR006913">
    <property type="entry name" value="CENP-V/GFA"/>
</dbReference>
<evidence type="ECO:0000313" key="6">
    <source>
        <dbReference type="EMBL" id="QIW95202.1"/>
    </source>
</evidence>
<keyword evidence="3" id="KW-0862">Zinc</keyword>
<evidence type="ECO:0000256" key="1">
    <source>
        <dbReference type="ARBA" id="ARBA00005495"/>
    </source>
</evidence>
<dbReference type="OrthoDB" id="5422068at2759"/>
<evidence type="ECO:0000256" key="2">
    <source>
        <dbReference type="ARBA" id="ARBA00022723"/>
    </source>
</evidence>
<evidence type="ECO:0000313" key="7">
    <source>
        <dbReference type="Proteomes" id="UP000503462"/>
    </source>
</evidence>
<dbReference type="GO" id="GO:0016846">
    <property type="term" value="F:carbon-sulfur lyase activity"/>
    <property type="evidence" value="ECO:0007669"/>
    <property type="project" value="InterPro"/>
</dbReference>
<reference evidence="6 7" key="1">
    <citation type="journal article" date="2016" name="Sci. Rep.">
        <title>Peltaster fructicola genome reveals evolution from an invasive phytopathogen to an ectophytic parasite.</title>
        <authorList>
            <person name="Xu C."/>
            <person name="Chen H."/>
            <person name="Gleason M.L."/>
            <person name="Xu J.R."/>
            <person name="Liu H."/>
            <person name="Zhang R."/>
            <person name="Sun G."/>
        </authorList>
    </citation>
    <scope>NUCLEOTIDE SEQUENCE [LARGE SCALE GENOMIC DNA]</scope>
    <source>
        <strain evidence="6 7">LNHT1506</strain>
    </source>
</reference>
<dbReference type="Pfam" id="PF04828">
    <property type="entry name" value="GFA"/>
    <property type="match status" value="1"/>
</dbReference>
<keyword evidence="4" id="KW-0456">Lyase</keyword>
<dbReference type="PANTHER" id="PTHR33337:SF40">
    <property type="entry name" value="CENP-V_GFA DOMAIN-CONTAINING PROTEIN-RELATED"/>
    <property type="match status" value="1"/>
</dbReference>
<protein>
    <recommendedName>
        <fullName evidence="5">CENP-V/GFA domain-containing protein</fullName>
    </recommendedName>
</protein>
<comment type="similarity">
    <text evidence="1">Belongs to the Gfa family.</text>
</comment>
<proteinExistence type="inferred from homology"/>
<dbReference type="EMBL" id="CP051139">
    <property type="protein sequence ID" value="QIW95202.1"/>
    <property type="molecule type" value="Genomic_DNA"/>
</dbReference>
<dbReference type="Gene3D" id="3.90.1590.10">
    <property type="entry name" value="glutathione-dependent formaldehyde- activating enzyme (gfa)"/>
    <property type="match status" value="2"/>
</dbReference>
<evidence type="ECO:0000256" key="3">
    <source>
        <dbReference type="ARBA" id="ARBA00022833"/>
    </source>
</evidence>
<organism evidence="6 7">
    <name type="scientific">Peltaster fructicola</name>
    <dbReference type="NCBI Taxonomy" id="286661"/>
    <lineage>
        <taxon>Eukaryota</taxon>
        <taxon>Fungi</taxon>
        <taxon>Dikarya</taxon>
        <taxon>Ascomycota</taxon>
        <taxon>Pezizomycotina</taxon>
        <taxon>Dothideomycetes</taxon>
        <taxon>Dothideomycetes incertae sedis</taxon>
        <taxon>Peltaster</taxon>
    </lineage>
</organism>
<dbReference type="PANTHER" id="PTHR33337">
    <property type="entry name" value="GFA DOMAIN-CONTAINING PROTEIN"/>
    <property type="match status" value="1"/>
</dbReference>
<name>A0A6H0XKF2_9PEZI</name>
<evidence type="ECO:0000256" key="4">
    <source>
        <dbReference type="ARBA" id="ARBA00023239"/>
    </source>
</evidence>
<gene>
    <name evidence="6" type="ORF">AMS68_000720</name>
</gene>
<dbReference type="SUPFAM" id="SSF51316">
    <property type="entry name" value="Mss4-like"/>
    <property type="match status" value="1"/>
</dbReference>
<dbReference type="GO" id="GO:0046872">
    <property type="term" value="F:metal ion binding"/>
    <property type="evidence" value="ECO:0007669"/>
    <property type="project" value="UniProtKB-KW"/>
</dbReference>
<accession>A0A6H0XKF2</accession>
<evidence type="ECO:0000259" key="5">
    <source>
        <dbReference type="Pfam" id="PF04828"/>
    </source>
</evidence>
<sequence length="301" mass="33479">MTAFEFSKKITQYNCRTCGAFVIQSSKLADDEDADPKVHWDVMTGTLAEVDGAIELRGHIYLQDTKDGGFADWLTTWRGKDLRRWSLYDDRDVMTPAGWRDESSRPIHVKPGDKLHAYCKCGGVQFWIRRAAKSSNNGEPRPQPSMSGEMCSPALAAWLRADSGKYLACNCSCNSCRLATGKEVTQWAYVRTEDIFQDEAGLIPFAVKFGSLKTYQSSPNVTRSFCSVCGAATFFSAAEREGVVDVAVGLLASPDGARAESWLEWRLERLGFRGDTVGRSESIALAIEHGFDQFQKRSTQH</sequence>
<dbReference type="AlphaFoldDB" id="A0A6H0XKF2"/>
<keyword evidence="7" id="KW-1185">Reference proteome</keyword>